<dbReference type="InterPro" id="IPR036010">
    <property type="entry name" value="2Fe-2S_ferredoxin-like_sf"/>
</dbReference>
<proteinExistence type="predicted"/>
<dbReference type="InterPro" id="IPR012675">
    <property type="entry name" value="Beta-grasp_dom_sf"/>
</dbReference>
<dbReference type="Pfam" id="PF00111">
    <property type="entry name" value="Fer2"/>
    <property type="match status" value="1"/>
</dbReference>
<dbReference type="Pfam" id="PF06240">
    <property type="entry name" value="COXG"/>
    <property type="match status" value="1"/>
</dbReference>
<dbReference type="Gene3D" id="1.10.150.120">
    <property type="entry name" value="[2Fe-2S]-binding domain"/>
    <property type="match status" value="1"/>
</dbReference>
<dbReference type="Gene3D" id="3.30.530.20">
    <property type="match status" value="1"/>
</dbReference>
<dbReference type="InterPro" id="IPR002888">
    <property type="entry name" value="2Fe-2S-bd"/>
</dbReference>
<keyword evidence="5" id="KW-0411">Iron-sulfur</keyword>
<evidence type="ECO:0000256" key="4">
    <source>
        <dbReference type="ARBA" id="ARBA00023004"/>
    </source>
</evidence>
<dbReference type="SUPFAM" id="SSF47741">
    <property type="entry name" value="CO dehydrogenase ISP C-domain like"/>
    <property type="match status" value="1"/>
</dbReference>
<evidence type="ECO:0000313" key="8">
    <source>
        <dbReference type="Proteomes" id="UP000248887"/>
    </source>
</evidence>
<keyword evidence="3" id="KW-0560">Oxidoreductase</keyword>
<dbReference type="PROSITE" id="PS51085">
    <property type="entry name" value="2FE2S_FER_2"/>
    <property type="match status" value="1"/>
</dbReference>
<dbReference type="EMBL" id="QFQD01000026">
    <property type="protein sequence ID" value="PZQ82930.1"/>
    <property type="molecule type" value="Genomic_DNA"/>
</dbReference>
<dbReference type="InterPro" id="IPR006058">
    <property type="entry name" value="2Fe2S_fd_BS"/>
</dbReference>
<dbReference type="SUPFAM" id="SSF54292">
    <property type="entry name" value="2Fe-2S ferredoxin-like"/>
    <property type="match status" value="1"/>
</dbReference>
<dbReference type="PROSITE" id="PS00197">
    <property type="entry name" value="2FE2S_FER_1"/>
    <property type="match status" value="1"/>
</dbReference>
<dbReference type="GO" id="GO:0051537">
    <property type="term" value="F:2 iron, 2 sulfur cluster binding"/>
    <property type="evidence" value="ECO:0007669"/>
    <property type="project" value="UniProtKB-KW"/>
</dbReference>
<comment type="caution">
    <text evidence="7">The sequence shown here is derived from an EMBL/GenBank/DDBJ whole genome shotgun (WGS) entry which is preliminary data.</text>
</comment>
<evidence type="ECO:0000256" key="5">
    <source>
        <dbReference type="ARBA" id="ARBA00023014"/>
    </source>
</evidence>
<evidence type="ECO:0000259" key="6">
    <source>
        <dbReference type="PROSITE" id="PS51085"/>
    </source>
</evidence>
<dbReference type="FunFam" id="3.10.20.30:FF:000020">
    <property type="entry name" value="Xanthine dehydrogenase iron-sulfur subunit"/>
    <property type="match status" value="1"/>
</dbReference>
<dbReference type="Pfam" id="PF01799">
    <property type="entry name" value="Fer2_2"/>
    <property type="match status" value="1"/>
</dbReference>
<evidence type="ECO:0000313" key="7">
    <source>
        <dbReference type="EMBL" id="PZQ82930.1"/>
    </source>
</evidence>
<organism evidence="7 8">
    <name type="scientific">Ancylobacter novellus</name>
    <name type="common">Thiobacillus novellus</name>
    <dbReference type="NCBI Taxonomy" id="921"/>
    <lineage>
        <taxon>Bacteria</taxon>
        <taxon>Pseudomonadati</taxon>
        <taxon>Pseudomonadota</taxon>
        <taxon>Alphaproteobacteria</taxon>
        <taxon>Hyphomicrobiales</taxon>
        <taxon>Xanthobacteraceae</taxon>
        <taxon>Ancylobacter</taxon>
    </lineage>
</organism>
<dbReference type="GO" id="GO:0046872">
    <property type="term" value="F:metal ion binding"/>
    <property type="evidence" value="ECO:0007669"/>
    <property type="project" value="UniProtKB-KW"/>
</dbReference>
<dbReference type="CDD" id="cd07823">
    <property type="entry name" value="SRPBCC_5"/>
    <property type="match status" value="1"/>
</dbReference>
<dbReference type="PANTHER" id="PTHR44379:SF8">
    <property type="entry name" value="XANTHINE DEHYDROGENASE IRON-SULFUR-BINDING SUBUNIT XDHC-RELATED"/>
    <property type="match status" value="1"/>
</dbReference>
<keyword evidence="2" id="KW-0479">Metal-binding</keyword>
<dbReference type="InterPro" id="IPR010419">
    <property type="entry name" value="CO_DH_gsu"/>
</dbReference>
<evidence type="ECO:0000256" key="3">
    <source>
        <dbReference type="ARBA" id="ARBA00023002"/>
    </source>
</evidence>
<gene>
    <name evidence="7" type="ORF">DI549_09785</name>
</gene>
<dbReference type="InterPro" id="IPR036884">
    <property type="entry name" value="2Fe-2S-bd_dom_sf"/>
</dbReference>
<dbReference type="CDD" id="cd00207">
    <property type="entry name" value="fer2"/>
    <property type="match status" value="1"/>
</dbReference>
<dbReference type="InterPro" id="IPR051452">
    <property type="entry name" value="Diverse_Oxidoreductases"/>
</dbReference>
<reference evidence="7 8" key="1">
    <citation type="submission" date="2017-08" db="EMBL/GenBank/DDBJ databases">
        <title>Infants hospitalized years apart are colonized by the same room-sourced microbial strains.</title>
        <authorList>
            <person name="Brooks B."/>
            <person name="Olm M.R."/>
            <person name="Firek B.A."/>
            <person name="Baker R."/>
            <person name="Thomas B.C."/>
            <person name="Morowitz M.J."/>
            <person name="Banfield J.F."/>
        </authorList>
    </citation>
    <scope>NUCLEOTIDE SEQUENCE [LARGE SCALE GENOMIC DNA]</scope>
    <source>
        <strain evidence="7">S2_005_001_R2_27</strain>
    </source>
</reference>
<dbReference type="Gene3D" id="3.10.20.30">
    <property type="match status" value="1"/>
</dbReference>
<keyword evidence="1" id="KW-0001">2Fe-2S</keyword>
<evidence type="ECO:0000256" key="2">
    <source>
        <dbReference type="ARBA" id="ARBA00022723"/>
    </source>
</evidence>
<dbReference type="PANTHER" id="PTHR44379">
    <property type="entry name" value="OXIDOREDUCTASE WITH IRON-SULFUR SUBUNIT"/>
    <property type="match status" value="1"/>
</dbReference>
<sequence>MKPIRLEINGRTIESAVEPRQSLADFVREELLLTGTHLGCEHGVCGACTVLVDGAPARSCIAYPVALDGARITTIEGLADDQVMERLRAAFTREHGLQCGFCTPGMLVMARDIVLRRPGLDDAAIRHELAGNLCRCTGYTGIIRAIRAVALERAGETPVVTRGCAVAPPVQVSPLTLPVAPSRIAAAAPARVVDAAPVAMADAAPEPLRNPVELVEAFDVPAPRRDVWALFQDPARVIACLPGARLVAPSDGRSIAAEMVVKLGPMQAAFGGAGIIIADPDNWSGTIHGRGVDARSASRVQARLAYRLEEIADGAGTRVRVEVAYVLQGPLAQMSRGAIARDLAARLTAAFAANLGAALRGEAPVAASAPLDAGSLLLAVLKGWLKRVFGGA</sequence>
<dbReference type="InterPro" id="IPR023393">
    <property type="entry name" value="START-like_dom_sf"/>
</dbReference>
<name>A0A2W5T973_ANCNO</name>
<dbReference type="GO" id="GO:0016491">
    <property type="term" value="F:oxidoreductase activity"/>
    <property type="evidence" value="ECO:0007669"/>
    <property type="project" value="UniProtKB-KW"/>
</dbReference>
<keyword evidence="4" id="KW-0408">Iron</keyword>
<dbReference type="AlphaFoldDB" id="A0A2W5T973"/>
<accession>A0A2W5T973</accession>
<evidence type="ECO:0000256" key="1">
    <source>
        <dbReference type="ARBA" id="ARBA00022714"/>
    </source>
</evidence>
<protein>
    <recommendedName>
        <fullName evidence="6">2Fe-2S ferredoxin-type domain-containing protein</fullName>
    </recommendedName>
</protein>
<dbReference type="SUPFAM" id="SSF55961">
    <property type="entry name" value="Bet v1-like"/>
    <property type="match status" value="1"/>
</dbReference>
<dbReference type="InterPro" id="IPR001041">
    <property type="entry name" value="2Fe-2S_ferredoxin-type"/>
</dbReference>
<feature type="domain" description="2Fe-2S ferredoxin-type" evidence="6">
    <location>
        <begin position="2"/>
        <end position="78"/>
    </location>
</feature>
<dbReference type="Proteomes" id="UP000248887">
    <property type="component" value="Unassembled WGS sequence"/>
</dbReference>